<dbReference type="AlphaFoldDB" id="A0A9P4Q012"/>
<comment type="caution">
    <text evidence="2">The sequence shown here is derived from an EMBL/GenBank/DDBJ whole genome shotgun (WGS) entry which is preliminary data.</text>
</comment>
<dbReference type="Gene3D" id="2.120.10.70">
    <property type="entry name" value="Fucose-specific lectin"/>
    <property type="match status" value="1"/>
</dbReference>
<dbReference type="Proteomes" id="UP000799441">
    <property type="component" value="Unassembled WGS sequence"/>
</dbReference>
<reference evidence="2" key="1">
    <citation type="journal article" date="2020" name="Stud. Mycol.">
        <title>101 Dothideomycetes genomes: a test case for predicting lifestyles and emergence of pathogens.</title>
        <authorList>
            <person name="Haridas S."/>
            <person name="Albert R."/>
            <person name="Binder M."/>
            <person name="Bloem J."/>
            <person name="Labutti K."/>
            <person name="Salamov A."/>
            <person name="Andreopoulos B."/>
            <person name="Baker S."/>
            <person name="Barry K."/>
            <person name="Bills G."/>
            <person name="Bluhm B."/>
            <person name="Cannon C."/>
            <person name="Castanera R."/>
            <person name="Culley D."/>
            <person name="Daum C."/>
            <person name="Ezra D."/>
            <person name="Gonzalez J."/>
            <person name="Henrissat B."/>
            <person name="Kuo A."/>
            <person name="Liang C."/>
            <person name="Lipzen A."/>
            <person name="Lutzoni F."/>
            <person name="Magnuson J."/>
            <person name="Mondo S."/>
            <person name="Nolan M."/>
            <person name="Ohm R."/>
            <person name="Pangilinan J."/>
            <person name="Park H.-J."/>
            <person name="Ramirez L."/>
            <person name="Alfaro M."/>
            <person name="Sun H."/>
            <person name="Tritt A."/>
            <person name="Yoshinaga Y."/>
            <person name="Zwiers L.-H."/>
            <person name="Turgeon B."/>
            <person name="Goodwin S."/>
            <person name="Spatafora J."/>
            <person name="Crous P."/>
            <person name="Grigoriev I."/>
        </authorList>
    </citation>
    <scope>NUCLEOTIDE SEQUENCE</scope>
    <source>
        <strain evidence="2">CBS 116435</strain>
    </source>
</reference>
<sequence length="389" mass="42734">MTETTTGRDSNSGSGQGDQGDPYYTVGGALNPSYYTTEGAFNGSGIALASQSFSESLEGGTQGSLVMYFQHWSGQIRWQQLDSQGNWLGGDVSEVVAVDAKNATPLSAVSYSIGGRSQWHIFYIDRNNTLRQRSNSNTTNVWVDGPIGDLNLKVLDADQLGMQACWYGSDYGDTDYVHTPLPDAGPDSEFQNEVGMRMWFAKDNTTFSQYGWRAGDAQWTFDHDWTNLNGHAGVGCYSWGPGNVTYTMFVDLENTVRFYWKDTNTNLTNTTTHPINKWTEAPLNIPGVWPSTSLGYTNAFYAQMEDRSIHGFNITWNAENSTFIGADNFTVDGVPPIGGTHMSVTAIPNASGGNTLMVFCQQNGSDITEHARDLVAGQWSQVNIQIPQE</sequence>
<evidence type="ECO:0000256" key="1">
    <source>
        <dbReference type="SAM" id="MobiDB-lite"/>
    </source>
</evidence>
<evidence type="ECO:0000313" key="3">
    <source>
        <dbReference type="Proteomes" id="UP000799441"/>
    </source>
</evidence>
<name>A0A9P4Q012_9PEZI</name>
<dbReference type="SUPFAM" id="SSF89372">
    <property type="entry name" value="Fucose-specific lectin"/>
    <property type="match status" value="1"/>
</dbReference>
<feature type="region of interest" description="Disordered" evidence="1">
    <location>
        <begin position="1"/>
        <end position="23"/>
    </location>
</feature>
<gene>
    <name evidence="2" type="ORF">K431DRAFT_142310</name>
</gene>
<evidence type="ECO:0000313" key="2">
    <source>
        <dbReference type="EMBL" id="KAF2718068.1"/>
    </source>
</evidence>
<evidence type="ECO:0008006" key="4">
    <source>
        <dbReference type="Google" id="ProtNLM"/>
    </source>
</evidence>
<keyword evidence="3" id="KW-1185">Reference proteome</keyword>
<protein>
    <recommendedName>
        <fullName evidence="4">Fucose-specific lectin</fullName>
    </recommendedName>
</protein>
<organism evidence="2 3">
    <name type="scientific">Polychaeton citri CBS 116435</name>
    <dbReference type="NCBI Taxonomy" id="1314669"/>
    <lineage>
        <taxon>Eukaryota</taxon>
        <taxon>Fungi</taxon>
        <taxon>Dikarya</taxon>
        <taxon>Ascomycota</taxon>
        <taxon>Pezizomycotina</taxon>
        <taxon>Dothideomycetes</taxon>
        <taxon>Dothideomycetidae</taxon>
        <taxon>Capnodiales</taxon>
        <taxon>Capnodiaceae</taxon>
        <taxon>Polychaeton</taxon>
    </lineage>
</organism>
<proteinExistence type="predicted"/>
<dbReference type="OrthoDB" id="3923199at2759"/>
<accession>A0A9P4Q012</accession>
<dbReference type="EMBL" id="MU003831">
    <property type="protein sequence ID" value="KAF2718068.1"/>
    <property type="molecule type" value="Genomic_DNA"/>
</dbReference>